<dbReference type="CDD" id="cd05483">
    <property type="entry name" value="retropepsin_like_bacteria"/>
    <property type="match status" value="1"/>
</dbReference>
<dbReference type="RefSeq" id="WP_110465518.1">
    <property type="nucleotide sequence ID" value="NZ_JAMOFZ010000010.1"/>
</dbReference>
<feature type="signal peptide" evidence="1">
    <location>
        <begin position="1"/>
        <end position="35"/>
    </location>
</feature>
<evidence type="ECO:0000256" key="1">
    <source>
        <dbReference type="SAM" id="SignalP"/>
    </source>
</evidence>
<feature type="chain" id="PRO_5016345496" evidence="1">
    <location>
        <begin position="36"/>
        <end position="229"/>
    </location>
</feature>
<reference evidence="2 3" key="1">
    <citation type="submission" date="2018-06" db="EMBL/GenBank/DDBJ databases">
        <title>Genomic Encyclopedia of Type Strains, Phase III (KMG-III): the genomes of soil and plant-associated and newly described type strains.</title>
        <authorList>
            <person name="Whitman W."/>
        </authorList>
    </citation>
    <scope>NUCLEOTIDE SEQUENCE [LARGE SCALE GENOMIC DNA]</scope>
    <source>
        <strain evidence="2 3">CECT 7646</strain>
    </source>
</reference>
<organism evidence="2 3">
    <name type="scientific">Xylophilus ampelinus</name>
    <dbReference type="NCBI Taxonomy" id="54067"/>
    <lineage>
        <taxon>Bacteria</taxon>
        <taxon>Pseudomonadati</taxon>
        <taxon>Pseudomonadota</taxon>
        <taxon>Betaproteobacteria</taxon>
        <taxon>Burkholderiales</taxon>
        <taxon>Xylophilus</taxon>
    </lineage>
</organism>
<sequence>MPLAPHGSAAHRLRRLLHSALLAAALVAASAAAQAAPAVALAGVLGAKALLVIDGETRALAPGESARGVRLVSVTRNDAVVEVGGARATLVLGGTPALVGAATPAGGGRRIVMVSDSRGHFMPQGSINGQVTQFMVDTGASGIGLSQEEAERIGLRFKEGEPVQMRTANGNVQGWRTRLAQVRVGDVEIYDVEAFVTPQPMPYVLLGNSYLNRFQMTRTKDQMVLDKRY</sequence>
<protein>
    <submittedName>
        <fullName evidence="2">Aspartyl protease family protein</fullName>
    </submittedName>
</protein>
<keyword evidence="2" id="KW-0645">Protease</keyword>
<keyword evidence="1" id="KW-0732">Signal</keyword>
<proteinExistence type="predicted"/>
<name>A0A318SGU9_9BURK</name>
<comment type="caution">
    <text evidence="2">The sequence shown here is derived from an EMBL/GenBank/DDBJ whole genome shotgun (WGS) entry which is preliminary data.</text>
</comment>
<dbReference type="Pfam" id="PF13975">
    <property type="entry name" value="gag-asp_proteas"/>
    <property type="match status" value="1"/>
</dbReference>
<dbReference type="InterPro" id="IPR034122">
    <property type="entry name" value="Retropepsin-like_bacterial"/>
</dbReference>
<keyword evidence="2" id="KW-0378">Hydrolase</keyword>
<dbReference type="OrthoDB" id="185963at2"/>
<dbReference type="Gene3D" id="2.40.70.10">
    <property type="entry name" value="Acid Proteases"/>
    <property type="match status" value="1"/>
</dbReference>
<evidence type="ECO:0000313" key="2">
    <source>
        <dbReference type="EMBL" id="PYE78012.1"/>
    </source>
</evidence>
<dbReference type="InterPro" id="IPR021109">
    <property type="entry name" value="Peptidase_aspartic_dom_sf"/>
</dbReference>
<evidence type="ECO:0000313" key="3">
    <source>
        <dbReference type="Proteomes" id="UP000247540"/>
    </source>
</evidence>
<keyword evidence="3" id="KW-1185">Reference proteome</keyword>
<dbReference type="Proteomes" id="UP000247540">
    <property type="component" value="Unassembled WGS sequence"/>
</dbReference>
<dbReference type="EMBL" id="QJTC01000010">
    <property type="protein sequence ID" value="PYE78012.1"/>
    <property type="molecule type" value="Genomic_DNA"/>
</dbReference>
<dbReference type="InterPro" id="IPR011969">
    <property type="entry name" value="Clan_AA_Asp_peptidase_C"/>
</dbReference>
<dbReference type="GO" id="GO:0008233">
    <property type="term" value="F:peptidase activity"/>
    <property type="evidence" value="ECO:0007669"/>
    <property type="project" value="UniProtKB-KW"/>
</dbReference>
<accession>A0A318SGU9</accession>
<dbReference type="NCBIfam" id="TIGR02281">
    <property type="entry name" value="clan_AA_DTGA"/>
    <property type="match status" value="1"/>
</dbReference>
<dbReference type="SUPFAM" id="SSF50630">
    <property type="entry name" value="Acid proteases"/>
    <property type="match status" value="1"/>
</dbReference>
<dbReference type="GO" id="GO:0006508">
    <property type="term" value="P:proteolysis"/>
    <property type="evidence" value="ECO:0007669"/>
    <property type="project" value="UniProtKB-KW"/>
</dbReference>
<dbReference type="AlphaFoldDB" id="A0A318SGU9"/>
<gene>
    <name evidence="2" type="ORF">DFQ15_11039</name>
</gene>